<proteinExistence type="predicted"/>
<reference evidence="1 2" key="1">
    <citation type="submission" date="2017-09" db="EMBL/GenBank/DDBJ databases">
        <authorList>
            <person name="Ehlers B."/>
            <person name="Leendertz F.H."/>
        </authorList>
    </citation>
    <scope>NUCLEOTIDE SEQUENCE [LARGE SCALE GENOMIC DNA]</scope>
    <source>
        <strain evidence="1 2">Nm42</strain>
    </source>
</reference>
<dbReference type="RefSeq" id="WP_097107399.1">
    <property type="nucleotide sequence ID" value="NZ_OCMU01000003.1"/>
</dbReference>
<evidence type="ECO:0000313" key="2">
    <source>
        <dbReference type="Proteomes" id="UP000219335"/>
    </source>
</evidence>
<dbReference type="EMBL" id="OCMU01000003">
    <property type="protein sequence ID" value="SOD22322.1"/>
    <property type="molecule type" value="Genomic_DNA"/>
</dbReference>
<sequence>MKTIKPRDFIFESTEEPDEICLKLNDCNGEDFAIIFDKDIYANIFKGFILSIAQCPNNNINQLINLIYPISVNITPLKDSKNIGITLEYQIGLNAQFILNRDKAQMLLIELQASLGDMTIH</sequence>
<organism evidence="1 2">
    <name type="scientific">Nitrosomonas ureae</name>
    <dbReference type="NCBI Taxonomy" id="44577"/>
    <lineage>
        <taxon>Bacteria</taxon>
        <taxon>Pseudomonadati</taxon>
        <taxon>Pseudomonadota</taxon>
        <taxon>Betaproteobacteria</taxon>
        <taxon>Nitrosomonadales</taxon>
        <taxon>Nitrosomonadaceae</taxon>
        <taxon>Nitrosomonas</taxon>
    </lineage>
</organism>
<dbReference type="AlphaFoldDB" id="A0A286AK90"/>
<name>A0A286AK90_9PROT</name>
<evidence type="ECO:0000313" key="1">
    <source>
        <dbReference type="EMBL" id="SOD22322.1"/>
    </source>
</evidence>
<accession>A0A286AK90</accession>
<protein>
    <submittedName>
        <fullName evidence="1">Uncharacterized protein</fullName>
    </submittedName>
</protein>
<dbReference type="Proteomes" id="UP000219335">
    <property type="component" value="Unassembled WGS sequence"/>
</dbReference>
<gene>
    <name evidence="1" type="ORF">SAMN06297164_3432</name>
</gene>